<dbReference type="SUPFAM" id="SSF57701">
    <property type="entry name" value="Zn2/Cys6 DNA-binding domain"/>
    <property type="match status" value="1"/>
</dbReference>
<evidence type="ECO:0000256" key="3">
    <source>
        <dbReference type="ARBA" id="ARBA00023125"/>
    </source>
</evidence>
<evidence type="ECO:0000256" key="6">
    <source>
        <dbReference type="SAM" id="Coils"/>
    </source>
</evidence>
<keyword evidence="4" id="KW-0804">Transcription</keyword>
<dbReference type="Proteomes" id="UP001194746">
    <property type="component" value="Unassembled WGS sequence"/>
</dbReference>
<dbReference type="GO" id="GO:0003677">
    <property type="term" value="F:DNA binding"/>
    <property type="evidence" value="ECO:0007669"/>
    <property type="project" value="UniProtKB-KW"/>
</dbReference>
<dbReference type="GO" id="GO:0008270">
    <property type="term" value="F:zinc ion binding"/>
    <property type="evidence" value="ECO:0007669"/>
    <property type="project" value="InterPro"/>
</dbReference>
<dbReference type="SMART" id="SM00066">
    <property type="entry name" value="GAL4"/>
    <property type="match status" value="1"/>
</dbReference>
<dbReference type="PANTHER" id="PTHR46910">
    <property type="entry name" value="TRANSCRIPTION FACTOR PDR1"/>
    <property type="match status" value="1"/>
</dbReference>
<keyword evidence="2" id="KW-0805">Transcription regulation</keyword>
<dbReference type="CDD" id="cd12148">
    <property type="entry name" value="fungal_TF_MHR"/>
    <property type="match status" value="1"/>
</dbReference>
<keyword evidence="3" id="KW-0238">DNA-binding</keyword>
<keyword evidence="6" id="KW-0175">Coiled coil</keyword>
<protein>
    <recommendedName>
        <fullName evidence="8">Zn(2)-C6 fungal-type domain-containing protein</fullName>
    </recommendedName>
</protein>
<dbReference type="PROSITE" id="PS00463">
    <property type="entry name" value="ZN2_CY6_FUNGAL_1"/>
    <property type="match status" value="1"/>
</dbReference>
<dbReference type="GO" id="GO:0009893">
    <property type="term" value="P:positive regulation of metabolic process"/>
    <property type="evidence" value="ECO:0007669"/>
    <property type="project" value="UniProtKB-ARBA"/>
</dbReference>
<reference evidence="9" key="1">
    <citation type="journal article" date="2019" name="Beilstein J. Org. Chem.">
        <title>Nanangenines: drimane sesquiterpenoids as the dominant metabolite cohort of a novel Australian fungus, Aspergillus nanangensis.</title>
        <authorList>
            <person name="Lacey H.J."/>
            <person name="Gilchrist C.L.M."/>
            <person name="Crombie A."/>
            <person name="Kalaitzis J.A."/>
            <person name="Vuong D."/>
            <person name="Rutledge P.J."/>
            <person name="Turner P."/>
            <person name="Pitt J.I."/>
            <person name="Lacey E."/>
            <person name="Chooi Y.H."/>
            <person name="Piggott A.M."/>
        </authorList>
    </citation>
    <scope>NUCLEOTIDE SEQUENCE</scope>
    <source>
        <strain evidence="9">MST-FP2251</strain>
    </source>
</reference>
<feature type="compositionally biased region" description="Polar residues" evidence="7">
    <location>
        <begin position="85"/>
        <end position="97"/>
    </location>
</feature>
<dbReference type="CDD" id="cd00067">
    <property type="entry name" value="GAL4"/>
    <property type="match status" value="1"/>
</dbReference>
<feature type="compositionally biased region" description="Low complexity" evidence="7">
    <location>
        <begin position="200"/>
        <end position="210"/>
    </location>
</feature>
<evidence type="ECO:0000256" key="5">
    <source>
        <dbReference type="ARBA" id="ARBA00023242"/>
    </source>
</evidence>
<dbReference type="Pfam" id="PF00172">
    <property type="entry name" value="Zn_clus"/>
    <property type="match status" value="1"/>
</dbReference>
<feature type="region of interest" description="Disordered" evidence="7">
    <location>
        <begin position="177"/>
        <end position="210"/>
    </location>
</feature>
<gene>
    <name evidence="9" type="ORF">FE257_006708</name>
</gene>
<evidence type="ECO:0000256" key="7">
    <source>
        <dbReference type="SAM" id="MobiDB-lite"/>
    </source>
</evidence>
<dbReference type="AlphaFoldDB" id="A0AAD4CQM6"/>
<proteinExistence type="predicted"/>
<dbReference type="InterPro" id="IPR001138">
    <property type="entry name" value="Zn2Cys6_DnaBD"/>
</dbReference>
<evidence type="ECO:0000256" key="4">
    <source>
        <dbReference type="ARBA" id="ARBA00023163"/>
    </source>
</evidence>
<keyword evidence="5" id="KW-0539">Nucleus</keyword>
<sequence length="950" mass="106252">MDSYHPFTVPSEPRKRVRRACEYCRKKRLKCTADRHPCMNCELYSAECIVTPEAPKDSKRRRRPKPTPTDEDESRAPGPPGSVGETYSPTANDNDGTTGKDERRDLVGMNPSFLLSTDTPYLGRAGLSALEQAISDGGIDVAQEFWELDSFIASCNPPDENAAAEQLLALQSPPETLTLPSHRSASRPSAGQVYGVEGLASPPTSTSGASPGIVSSGIFSSKGEGNSHFFGFTSTAATIALCIRDATDPRHRLAESESLGFIVDCGRMCDEISVADSKDLPSPSTTLAAHIFEDYHAVYPILHRPEIDQLLERYVCHGQRSLSRLEQSLLYLVNAIGASSRPGMEISKLVDADNLYALAWAMFPYVAATPSLESMQILLLHVCSLQHPLEQMEHRVGPLWDRSASRSGRGPAPRITARLRSGTQPAEVARATLGRSTGSRRGRPPGCQQIQWDPELFTNLHVSELRWPLSEILQWRVSLALIQQRVNMTFSSIATEKDRFRYLQEIDAQLIRWKEELPPELQPEQQAILDSDAHIDVYMLHLDYFNLLQTIHWALINHGPKPSELTTPRLRASESICLGACLALVRTFNAMTDGDTRARSFRARSDHFLSAMAIIYRDIARHPSKFSARTNLEYLRVIKLHLGRMAHQHLLSASLTRLFEEMVKGAEELVRDGSSAQLLGQFRKGPNGTSRIIATDHPVVDHRPQPVPVGLPELDHQPSRLKRHRVRVGSRNELAGQYQHAEASFRVVDSNGRVDLVCGPVRGQRVDATGNYNAVRARADNDRVAQQAKAQMEEDLGDQNLARVRSRRALWEMVGVEERFEHGKERAELRHLRVRVPVWNASLVAQKVDILRAAIGYCGSEDNQSEVGCSVKTRTQDAFVWAPKTPMMSRFKGLQEENRRLRGIIKRLKKSYKVVLEEKQELAAEIQDAAEATARLERAIQKIRHQYNTY</sequence>
<evidence type="ECO:0000313" key="10">
    <source>
        <dbReference type="Proteomes" id="UP001194746"/>
    </source>
</evidence>
<dbReference type="InterPro" id="IPR036864">
    <property type="entry name" value="Zn2-C6_fun-type_DNA-bd_sf"/>
</dbReference>
<keyword evidence="10" id="KW-1185">Reference proteome</keyword>
<reference evidence="9" key="2">
    <citation type="submission" date="2020-02" db="EMBL/GenBank/DDBJ databases">
        <authorList>
            <person name="Gilchrist C.L.M."/>
            <person name="Chooi Y.-H."/>
        </authorList>
    </citation>
    <scope>NUCLEOTIDE SEQUENCE</scope>
    <source>
        <strain evidence="9">MST-FP2251</strain>
    </source>
</reference>
<feature type="compositionally biased region" description="Polar residues" evidence="7">
    <location>
        <begin position="177"/>
        <end position="189"/>
    </location>
</feature>
<feature type="region of interest" description="Disordered" evidence="7">
    <location>
        <begin position="52"/>
        <end position="106"/>
    </location>
</feature>
<dbReference type="PROSITE" id="PS50048">
    <property type="entry name" value="ZN2_CY6_FUNGAL_2"/>
    <property type="match status" value="1"/>
</dbReference>
<dbReference type="GO" id="GO:0000981">
    <property type="term" value="F:DNA-binding transcription factor activity, RNA polymerase II-specific"/>
    <property type="evidence" value="ECO:0007669"/>
    <property type="project" value="InterPro"/>
</dbReference>
<feature type="coiled-coil region" evidence="6">
    <location>
        <begin position="891"/>
        <end position="946"/>
    </location>
</feature>
<evidence type="ECO:0000313" key="9">
    <source>
        <dbReference type="EMBL" id="KAF9890028.1"/>
    </source>
</evidence>
<comment type="caution">
    <text evidence="9">The sequence shown here is derived from an EMBL/GenBank/DDBJ whole genome shotgun (WGS) entry which is preliminary data.</text>
</comment>
<organism evidence="9 10">
    <name type="scientific">Aspergillus nanangensis</name>
    <dbReference type="NCBI Taxonomy" id="2582783"/>
    <lineage>
        <taxon>Eukaryota</taxon>
        <taxon>Fungi</taxon>
        <taxon>Dikarya</taxon>
        <taxon>Ascomycota</taxon>
        <taxon>Pezizomycotina</taxon>
        <taxon>Eurotiomycetes</taxon>
        <taxon>Eurotiomycetidae</taxon>
        <taxon>Eurotiales</taxon>
        <taxon>Aspergillaceae</taxon>
        <taxon>Aspergillus</taxon>
        <taxon>Aspergillus subgen. Circumdati</taxon>
    </lineage>
</organism>
<name>A0AAD4CQM6_ASPNN</name>
<comment type="subcellular location">
    <subcellularLocation>
        <location evidence="1">Nucleus</location>
    </subcellularLocation>
</comment>
<dbReference type="GO" id="GO:0005634">
    <property type="term" value="C:nucleus"/>
    <property type="evidence" value="ECO:0007669"/>
    <property type="project" value="UniProtKB-SubCell"/>
</dbReference>
<evidence type="ECO:0000256" key="1">
    <source>
        <dbReference type="ARBA" id="ARBA00004123"/>
    </source>
</evidence>
<evidence type="ECO:0000259" key="8">
    <source>
        <dbReference type="PROSITE" id="PS50048"/>
    </source>
</evidence>
<dbReference type="PANTHER" id="PTHR46910:SF37">
    <property type="entry name" value="ZN(II)2CYS6 TRANSCRIPTION FACTOR (EUROFUNG)"/>
    <property type="match status" value="1"/>
</dbReference>
<dbReference type="InterPro" id="IPR050987">
    <property type="entry name" value="AtrR-like"/>
</dbReference>
<evidence type="ECO:0000256" key="2">
    <source>
        <dbReference type="ARBA" id="ARBA00023015"/>
    </source>
</evidence>
<dbReference type="EMBL" id="VCAU01000030">
    <property type="protein sequence ID" value="KAF9890028.1"/>
    <property type="molecule type" value="Genomic_DNA"/>
</dbReference>
<feature type="domain" description="Zn(2)-C6 fungal-type" evidence="8">
    <location>
        <begin position="20"/>
        <end position="50"/>
    </location>
</feature>
<dbReference type="Gene3D" id="4.10.240.10">
    <property type="entry name" value="Zn(2)-C6 fungal-type DNA-binding domain"/>
    <property type="match status" value="1"/>
</dbReference>
<accession>A0AAD4CQM6</accession>